<accession>A0A1A8KMJ9</accession>
<keyword evidence="2" id="KW-0472">Membrane</keyword>
<dbReference type="PANTHER" id="PTHR20859:SF85">
    <property type="entry name" value="INTERFERON ALPHA_BETA RECEPTOR 1 ISOFORM X1"/>
    <property type="match status" value="1"/>
</dbReference>
<dbReference type="Pfam" id="PF01108">
    <property type="entry name" value="Tissue_fac"/>
    <property type="match status" value="1"/>
</dbReference>
<feature type="region of interest" description="Disordered" evidence="1">
    <location>
        <begin position="496"/>
        <end position="533"/>
    </location>
</feature>
<dbReference type="InterPro" id="IPR036116">
    <property type="entry name" value="FN3_sf"/>
</dbReference>
<dbReference type="InterPro" id="IPR013087">
    <property type="entry name" value="Znf_C2H2_type"/>
</dbReference>
<sequence length="584" mass="65108">MITLNTNYTLVWTWDQGSEESSGVTFTTQYISRFKLKTRVPKWLTVCKETSQRSCDLTGLNLHYLSIFVLQVRATKNGRHSEWVRIEFCPDKDAAVGPPSSIRLAAAGGALDVSISDPQTTTNSSMRELLPKLYFRIAYWEQSDVRQVKSVDVEVNMVTLSDVKAWTWYCISVQSRDDFYNKSSSFTSPQCVQTEAEAELAPPQNPTMITLNTNYTLVWTWDQGSEESSGVTFTTQYISRFKLKTRVPKWLTVCKETSQRSCDLTGLNLHYLSIFVLQVRATKNGRHSEWVRIEFCPDKDAAVGPPSSIRLAAAGGALDVSISDPQTTTNSSMRELLPKLYFRIAYWEQSDVRQVKSVDVEVNMVTLSDVKAWTWYCISVQSRDDFYNKSSSFTSPQCVQTEGSVPWWQIVLYFLGSLLIVVVVVLLLVFGSHQCYHLCKSTLSPRDQLPSHIKQHLFDSLGSDLPRLVLSDSESELLCDRVTVCPQSSVLEIQNPSGVTSAAPPAGQEEGSRHSRQNSSSSGDSGVYSAGGTSSTLQPNICPSFTDVEHHSSHSEHVKMPKMDFIFSPGISAEGDSGVCVCES</sequence>
<dbReference type="EMBL" id="HAEE01013443">
    <property type="protein sequence ID" value="SBR33493.1"/>
    <property type="molecule type" value="Transcribed_RNA"/>
</dbReference>
<dbReference type="GO" id="GO:0004904">
    <property type="term" value="F:interferon receptor activity"/>
    <property type="evidence" value="ECO:0007669"/>
    <property type="project" value="TreeGrafter"/>
</dbReference>
<feature type="domain" description="Fibronectin type-III" evidence="3">
    <location>
        <begin position="202"/>
        <end position="298"/>
    </location>
</feature>
<evidence type="ECO:0000256" key="2">
    <source>
        <dbReference type="SAM" id="Phobius"/>
    </source>
</evidence>
<dbReference type="InterPro" id="IPR015373">
    <property type="entry name" value="Interferon/interleukin_rcp_dom"/>
</dbReference>
<keyword evidence="2" id="KW-0812">Transmembrane</keyword>
<feature type="domain" description="Fibronectin type-III" evidence="3">
    <location>
        <begin position="305"/>
        <end position="404"/>
    </location>
</feature>
<feature type="compositionally biased region" description="Low complexity" evidence="1">
    <location>
        <begin position="517"/>
        <end position="532"/>
    </location>
</feature>
<proteinExistence type="predicted"/>
<dbReference type="Gene3D" id="2.60.40.10">
    <property type="entry name" value="Immunoglobulins"/>
    <property type="match status" value="4"/>
</dbReference>
<reference evidence="4" key="1">
    <citation type="submission" date="2016-05" db="EMBL/GenBank/DDBJ databases">
        <authorList>
            <person name="Lavstsen T."/>
            <person name="Jespersen J.S."/>
        </authorList>
    </citation>
    <scope>NUCLEOTIDE SEQUENCE</scope>
    <source>
        <tissue evidence="4">Brain</tissue>
    </source>
</reference>
<organism evidence="4">
    <name type="scientific">Nothobranchius kuhntae</name>
    <name type="common">Beira killifish</name>
    <dbReference type="NCBI Taxonomy" id="321403"/>
    <lineage>
        <taxon>Eukaryota</taxon>
        <taxon>Metazoa</taxon>
        <taxon>Chordata</taxon>
        <taxon>Craniata</taxon>
        <taxon>Vertebrata</taxon>
        <taxon>Euteleostomi</taxon>
        <taxon>Actinopterygii</taxon>
        <taxon>Neopterygii</taxon>
        <taxon>Teleostei</taxon>
        <taxon>Neoteleostei</taxon>
        <taxon>Acanthomorphata</taxon>
        <taxon>Ovalentaria</taxon>
        <taxon>Atherinomorphae</taxon>
        <taxon>Cyprinodontiformes</taxon>
        <taxon>Nothobranchiidae</taxon>
        <taxon>Nothobranchius</taxon>
    </lineage>
</organism>
<evidence type="ECO:0000313" key="4">
    <source>
        <dbReference type="EMBL" id="SBR33493.1"/>
    </source>
</evidence>
<dbReference type="AlphaFoldDB" id="A0A1A8KMJ9"/>
<protein>
    <submittedName>
        <fullName evidence="4">Cytokine receptor family member b5</fullName>
    </submittedName>
</protein>
<dbReference type="Pfam" id="PF09294">
    <property type="entry name" value="Interfer-bind"/>
    <property type="match status" value="2"/>
</dbReference>
<dbReference type="SUPFAM" id="SSF49265">
    <property type="entry name" value="Fibronectin type III"/>
    <property type="match status" value="4"/>
</dbReference>
<keyword evidence="4" id="KW-0675">Receptor</keyword>
<dbReference type="PROSITE" id="PS50853">
    <property type="entry name" value="FN3"/>
    <property type="match status" value="3"/>
</dbReference>
<name>A0A1A8KMJ9_NOTKU</name>
<feature type="domain" description="Fibronectin type-III" evidence="3">
    <location>
        <begin position="98"/>
        <end position="197"/>
    </location>
</feature>
<feature type="transmembrane region" description="Helical" evidence="2">
    <location>
        <begin position="407"/>
        <end position="430"/>
    </location>
</feature>
<evidence type="ECO:0000256" key="1">
    <source>
        <dbReference type="SAM" id="MobiDB-lite"/>
    </source>
</evidence>
<evidence type="ECO:0000259" key="3">
    <source>
        <dbReference type="PROSITE" id="PS50853"/>
    </source>
</evidence>
<dbReference type="InterPro" id="IPR050650">
    <property type="entry name" value="Type-II_Cytokine-TF_Rcpt"/>
</dbReference>
<dbReference type="InterPro" id="IPR013783">
    <property type="entry name" value="Ig-like_fold"/>
</dbReference>
<reference evidence="4" key="2">
    <citation type="submission" date="2016-06" db="EMBL/GenBank/DDBJ databases">
        <title>The genome of a short-lived fish provides insights into sex chromosome evolution and the genetic control of aging.</title>
        <authorList>
            <person name="Reichwald K."/>
            <person name="Felder M."/>
            <person name="Petzold A."/>
            <person name="Koch P."/>
            <person name="Groth M."/>
            <person name="Platzer M."/>
        </authorList>
    </citation>
    <scope>NUCLEOTIDE SEQUENCE</scope>
    <source>
        <tissue evidence="4">Brain</tissue>
    </source>
</reference>
<keyword evidence="2" id="KW-1133">Transmembrane helix</keyword>
<dbReference type="PANTHER" id="PTHR20859">
    <property type="entry name" value="INTERFERON/INTERLEUKIN RECEPTOR"/>
    <property type="match status" value="1"/>
</dbReference>
<dbReference type="GO" id="GO:0005886">
    <property type="term" value="C:plasma membrane"/>
    <property type="evidence" value="ECO:0007669"/>
    <property type="project" value="TreeGrafter"/>
</dbReference>
<gene>
    <name evidence="4" type="primary">CRFB5</name>
</gene>
<dbReference type="PROSITE" id="PS00028">
    <property type="entry name" value="ZINC_FINGER_C2H2_1"/>
    <property type="match status" value="1"/>
</dbReference>
<dbReference type="InterPro" id="IPR003961">
    <property type="entry name" value="FN3_dom"/>
</dbReference>